<dbReference type="EMBL" id="HBGU01026538">
    <property type="protein sequence ID" value="CAD9446149.1"/>
    <property type="molecule type" value="Transcribed_RNA"/>
</dbReference>
<dbReference type="GO" id="GO:0005524">
    <property type="term" value="F:ATP binding"/>
    <property type="evidence" value="ECO:0007669"/>
    <property type="project" value="InterPro"/>
</dbReference>
<dbReference type="InterPro" id="IPR027417">
    <property type="entry name" value="P-loop_NTPase"/>
</dbReference>
<dbReference type="PANTHER" id="PTHR23359">
    <property type="entry name" value="NUCLEOTIDE KINASE"/>
    <property type="match status" value="1"/>
</dbReference>
<dbReference type="Gene3D" id="3.40.50.300">
    <property type="entry name" value="P-loop containing nucleotide triphosphate hydrolases"/>
    <property type="match status" value="1"/>
</dbReference>
<dbReference type="Pfam" id="PF00406">
    <property type="entry name" value="ADK"/>
    <property type="match status" value="1"/>
</dbReference>
<protein>
    <recommendedName>
        <fullName evidence="5">Adenylate kinase active site lid domain-containing protein</fullName>
    </recommendedName>
</protein>
<organism evidence="4">
    <name type="scientific">Haptolina brevifila</name>
    <dbReference type="NCBI Taxonomy" id="156173"/>
    <lineage>
        <taxon>Eukaryota</taxon>
        <taxon>Haptista</taxon>
        <taxon>Haptophyta</taxon>
        <taxon>Prymnesiophyceae</taxon>
        <taxon>Prymnesiales</taxon>
        <taxon>Prymnesiaceae</taxon>
        <taxon>Haptolina</taxon>
    </lineage>
</organism>
<evidence type="ECO:0000256" key="1">
    <source>
        <dbReference type="ARBA" id="ARBA00022679"/>
    </source>
</evidence>
<keyword evidence="1" id="KW-0808">Transferase</keyword>
<dbReference type="PROSITE" id="PS00113">
    <property type="entry name" value="ADENYLATE_KINASE"/>
    <property type="match status" value="1"/>
</dbReference>
<accession>A0A7S2D6S8</accession>
<gene>
    <name evidence="4" type="ORF">CBRE1094_LOCUS14399</name>
</gene>
<dbReference type="InterPro" id="IPR033690">
    <property type="entry name" value="Adenylat_kinase_CS"/>
</dbReference>
<proteinExistence type="predicted"/>
<sequence length="136" mass="15092">MVRAGQVVPTQVTMNLLKAAMMATTCPCLIDGFPRSVDNMETFQKQCGKSTATIVLELPEEISIERLLERGSKAHVGTDETATTVQRRVQTYQTLSLPMVEALAEQTNVHRIDASKSKEEVFKAVRAVYLKYFPAS</sequence>
<dbReference type="GO" id="GO:0019205">
    <property type="term" value="F:nucleobase-containing compound kinase activity"/>
    <property type="evidence" value="ECO:0007669"/>
    <property type="project" value="InterPro"/>
</dbReference>
<dbReference type="SUPFAM" id="SSF52540">
    <property type="entry name" value="P-loop containing nucleoside triphosphate hydrolases"/>
    <property type="match status" value="1"/>
</dbReference>
<reference evidence="4" key="1">
    <citation type="submission" date="2021-01" db="EMBL/GenBank/DDBJ databases">
        <authorList>
            <person name="Corre E."/>
            <person name="Pelletier E."/>
            <person name="Niang G."/>
            <person name="Scheremetjew M."/>
            <person name="Finn R."/>
            <person name="Kale V."/>
            <person name="Holt S."/>
            <person name="Cochrane G."/>
            <person name="Meng A."/>
            <person name="Brown T."/>
            <person name="Cohen L."/>
        </authorList>
    </citation>
    <scope>NUCLEOTIDE SEQUENCE</scope>
    <source>
        <strain evidence="4">UTEX LB 985</strain>
    </source>
</reference>
<dbReference type="InterPro" id="IPR000850">
    <property type="entry name" value="Adenylat/UMP-CMP_kin"/>
</dbReference>
<evidence type="ECO:0000313" key="4">
    <source>
        <dbReference type="EMBL" id="CAD9446149.1"/>
    </source>
</evidence>
<evidence type="ECO:0000256" key="3">
    <source>
        <dbReference type="ARBA" id="ARBA00022777"/>
    </source>
</evidence>
<keyword evidence="2" id="KW-0547">Nucleotide-binding</keyword>
<dbReference type="AlphaFoldDB" id="A0A7S2D6S8"/>
<evidence type="ECO:0008006" key="5">
    <source>
        <dbReference type="Google" id="ProtNLM"/>
    </source>
</evidence>
<evidence type="ECO:0000256" key="2">
    <source>
        <dbReference type="ARBA" id="ARBA00022741"/>
    </source>
</evidence>
<keyword evidence="3" id="KW-0418">Kinase</keyword>
<dbReference type="GO" id="GO:0006139">
    <property type="term" value="P:nucleobase-containing compound metabolic process"/>
    <property type="evidence" value="ECO:0007669"/>
    <property type="project" value="InterPro"/>
</dbReference>
<name>A0A7S2D6S8_9EUKA</name>